<dbReference type="Gene3D" id="2.30.180.10">
    <property type="entry name" value="FAS1 domain"/>
    <property type="match status" value="1"/>
</dbReference>
<accession>A0A545AF79</accession>
<dbReference type="SMART" id="SM00554">
    <property type="entry name" value="FAS1"/>
    <property type="match status" value="1"/>
</dbReference>
<evidence type="ECO:0000313" key="6">
    <source>
        <dbReference type="Proteomes" id="UP000317982"/>
    </source>
</evidence>
<evidence type="ECO:0000313" key="5">
    <source>
        <dbReference type="EMBL" id="TQS39963.1"/>
    </source>
</evidence>
<comment type="caution">
    <text evidence="5">The sequence shown here is derived from an EMBL/GenBank/DDBJ whole genome shotgun (WGS) entry which is preliminary data.</text>
</comment>
<dbReference type="PROSITE" id="PS51257">
    <property type="entry name" value="PROKAR_LIPOPROTEIN"/>
    <property type="match status" value="1"/>
</dbReference>
<dbReference type="GO" id="GO:0005615">
    <property type="term" value="C:extracellular space"/>
    <property type="evidence" value="ECO:0007669"/>
    <property type="project" value="TreeGrafter"/>
</dbReference>
<dbReference type="PROSITE" id="PS50213">
    <property type="entry name" value="FAS1"/>
    <property type="match status" value="1"/>
</dbReference>
<evidence type="ECO:0000256" key="1">
    <source>
        <dbReference type="ARBA" id="ARBA00022729"/>
    </source>
</evidence>
<name>A0A545AF79_9ACTN</name>
<feature type="region of interest" description="Disordered" evidence="2">
    <location>
        <begin position="26"/>
        <end position="53"/>
    </location>
</feature>
<organism evidence="5 6">
    <name type="scientific">Cryptosporangium phraense</name>
    <dbReference type="NCBI Taxonomy" id="2593070"/>
    <lineage>
        <taxon>Bacteria</taxon>
        <taxon>Bacillati</taxon>
        <taxon>Actinomycetota</taxon>
        <taxon>Actinomycetes</taxon>
        <taxon>Cryptosporangiales</taxon>
        <taxon>Cryptosporangiaceae</taxon>
        <taxon>Cryptosporangium</taxon>
    </lineage>
</organism>
<feature type="signal peptide" evidence="3">
    <location>
        <begin position="1"/>
        <end position="25"/>
    </location>
</feature>
<dbReference type="AlphaFoldDB" id="A0A545AF79"/>
<dbReference type="GO" id="GO:0007155">
    <property type="term" value="P:cell adhesion"/>
    <property type="evidence" value="ECO:0007669"/>
    <property type="project" value="TreeGrafter"/>
</dbReference>
<dbReference type="PANTHER" id="PTHR10900">
    <property type="entry name" value="PERIOSTIN-RELATED"/>
    <property type="match status" value="1"/>
</dbReference>
<dbReference type="RefSeq" id="WP_142709654.1">
    <property type="nucleotide sequence ID" value="NZ_VIRS01000051.1"/>
</dbReference>
<dbReference type="GO" id="GO:0030198">
    <property type="term" value="P:extracellular matrix organization"/>
    <property type="evidence" value="ECO:0007669"/>
    <property type="project" value="TreeGrafter"/>
</dbReference>
<dbReference type="GO" id="GO:0031012">
    <property type="term" value="C:extracellular matrix"/>
    <property type="evidence" value="ECO:0007669"/>
    <property type="project" value="TreeGrafter"/>
</dbReference>
<dbReference type="InParanoid" id="A0A545AF79"/>
<evidence type="ECO:0000259" key="4">
    <source>
        <dbReference type="PROSITE" id="PS50213"/>
    </source>
</evidence>
<dbReference type="PANTHER" id="PTHR10900:SF77">
    <property type="entry name" value="FI19380P1"/>
    <property type="match status" value="1"/>
</dbReference>
<dbReference type="SUPFAM" id="SSF82153">
    <property type="entry name" value="FAS1 domain"/>
    <property type="match status" value="1"/>
</dbReference>
<dbReference type="InterPro" id="IPR036378">
    <property type="entry name" value="FAS1_dom_sf"/>
</dbReference>
<sequence length="213" mass="21457">MTRVRTRLLGVTTAALLALSMAACSSDDSSDTATTSSDSTSATAMASPSESAMSADTPFGSACSAVPASGSGSFSGMAQDPVATAASNNPVLSTLVKAVTAAGLVDTLNSAKDITVFAPTNDAFAKIPAADLQKVLADKATLTKILTYHVIGQKITPDQLGTAGPFKSLQGQEVTATGSGEDFTVNTNAKVVCGNVQTANATVYLIDTVLMPK</sequence>
<dbReference type="EMBL" id="VIRS01000051">
    <property type="protein sequence ID" value="TQS39963.1"/>
    <property type="molecule type" value="Genomic_DNA"/>
</dbReference>
<dbReference type="Proteomes" id="UP000317982">
    <property type="component" value="Unassembled WGS sequence"/>
</dbReference>
<feature type="chain" id="PRO_5039701156" evidence="3">
    <location>
        <begin position="26"/>
        <end position="213"/>
    </location>
</feature>
<dbReference type="InterPro" id="IPR000782">
    <property type="entry name" value="FAS1_domain"/>
</dbReference>
<evidence type="ECO:0000256" key="2">
    <source>
        <dbReference type="SAM" id="MobiDB-lite"/>
    </source>
</evidence>
<dbReference type="FunCoup" id="A0A545AF79">
    <property type="interactions" value="1"/>
</dbReference>
<keyword evidence="6" id="KW-1185">Reference proteome</keyword>
<protein>
    <submittedName>
        <fullName evidence="5">Fasciclin domain-containing protein</fullName>
    </submittedName>
</protein>
<feature type="domain" description="FAS1" evidence="4">
    <location>
        <begin position="79"/>
        <end position="210"/>
    </location>
</feature>
<gene>
    <name evidence="5" type="ORF">FL583_37405</name>
</gene>
<dbReference type="OrthoDB" id="9800666at2"/>
<dbReference type="GO" id="GO:0050839">
    <property type="term" value="F:cell adhesion molecule binding"/>
    <property type="evidence" value="ECO:0007669"/>
    <property type="project" value="TreeGrafter"/>
</dbReference>
<evidence type="ECO:0000256" key="3">
    <source>
        <dbReference type="SAM" id="SignalP"/>
    </source>
</evidence>
<dbReference type="Pfam" id="PF02469">
    <property type="entry name" value="Fasciclin"/>
    <property type="match status" value="1"/>
</dbReference>
<keyword evidence="1 3" id="KW-0732">Signal</keyword>
<dbReference type="InterPro" id="IPR050904">
    <property type="entry name" value="Adhesion/Biosynth-related"/>
</dbReference>
<reference evidence="5 6" key="1">
    <citation type="submission" date="2019-07" db="EMBL/GenBank/DDBJ databases">
        <title>Cryptosporangium phraense sp. nov., isolated from plant litter.</title>
        <authorList>
            <person name="Suriyachadkun C."/>
        </authorList>
    </citation>
    <scope>NUCLEOTIDE SEQUENCE [LARGE SCALE GENOMIC DNA]</scope>
    <source>
        <strain evidence="5 6">A-T 5661</strain>
    </source>
</reference>
<dbReference type="FunFam" id="2.30.180.10:FF:000019">
    <property type="entry name" value="Cell surface lipoprotein"/>
    <property type="match status" value="1"/>
</dbReference>
<proteinExistence type="predicted"/>